<proteinExistence type="predicted"/>
<protein>
    <submittedName>
        <fullName evidence="1">Uncharacterized protein</fullName>
    </submittedName>
</protein>
<accession>A0ABC8U7J4</accession>
<dbReference type="EMBL" id="CAUOFW020006781">
    <property type="protein sequence ID" value="CAK9176249.1"/>
    <property type="molecule type" value="Genomic_DNA"/>
</dbReference>
<dbReference type="Proteomes" id="UP001642360">
    <property type="component" value="Unassembled WGS sequence"/>
</dbReference>
<evidence type="ECO:0000313" key="2">
    <source>
        <dbReference type="Proteomes" id="UP001642360"/>
    </source>
</evidence>
<keyword evidence="2" id="KW-1185">Reference proteome</keyword>
<evidence type="ECO:0000313" key="1">
    <source>
        <dbReference type="EMBL" id="CAK9176249.1"/>
    </source>
</evidence>
<feature type="non-terminal residue" evidence="1">
    <location>
        <position position="1"/>
    </location>
</feature>
<comment type="caution">
    <text evidence="1">The sequence shown here is derived from an EMBL/GenBank/DDBJ whole genome shotgun (WGS) entry which is preliminary data.</text>
</comment>
<gene>
    <name evidence="1" type="ORF">ILEXP_LOCUS46087</name>
</gene>
<reference evidence="1 2" key="1">
    <citation type="submission" date="2024-02" db="EMBL/GenBank/DDBJ databases">
        <authorList>
            <person name="Vignale AGUSTIN F."/>
            <person name="Sosa J E."/>
            <person name="Modenutti C."/>
        </authorList>
    </citation>
    <scope>NUCLEOTIDE SEQUENCE [LARGE SCALE GENOMIC DNA]</scope>
</reference>
<organism evidence="1 2">
    <name type="scientific">Ilex paraguariensis</name>
    <name type="common">yerba mate</name>
    <dbReference type="NCBI Taxonomy" id="185542"/>
    <lineage>
        <taxon>Eukaryota</taxon>
        <taxon>Viridiplantae</taxon>
        <taxon>Streptophyta</taxon>
        <taxon>Embryophyta</taxon>
        <taxon>Tracheophyta</taxon>
        <taxon>Spermatophyta</taxon>
        <taxon>Magnoliopsida</taxon>
        <taxon>eudicotyledons</taxon>
        <taxon>Gunneridae</taxon>
        <taxon>Pentapetalae</taxon>
        <taxon>asterids</taxon>
        <taxon>campanulids</taxon>
        <taxon>Aquifoliales</taxon>
        <taxon>Aquifoliaceae</taxon>
        <taxon>Ilex</taxon>
    </lineage>
</organism>
<sequence>NAGYGFFMWQDPPMCVHSRQVIPRLLRKLNNLMLYSNGEEELDKGGGTYLQLSLPNYLYSFWGEFSPVNVNNCAITYLELA</sequence>
<name>A0ABC8U7J4_9AQUA</name>
<dbReference type="AlphaFoldDB" id="A0ABC8U7J4"/>